<dbReference type="Gene3D" id="3.30.70.270">
    <property type="match status" value="1"/>
</dbReference>
<dbReference type="InterPro" id="IPR043128">
    <property type="entry name" value="Rev_trsase/Diguanyl_cyclase"/>
</dbReference>
<dbReference type="OMA" id="WIAVAIR"/>
<reference evidence="3" key="1">
    <citation type="submission" date="2017-05" db="UniProtKB">
        <authorList>
            <consortium name="EnsemblMetazoa"/>
        </authorList>
    </citation>
    <scope>IDENTIFICATION</scope>
</reference>
<dbReference type="AlphaFoldDB" id="A0A1X7TD39"/>
<sequence length="578" mass="63825">MGGGVEGFLPLAEWLPFLQSLPDQSFAAFLARGIGSGFRIGVDRNHQLQAEKSNRPSARKNEGIVSAYIQEEFGGGKLRLAAPNEVVHVSPIAIIPKTSQPGKYRLIVDLSAPDGSSVNDGISPALATLSYTSVDEAVAMVIEAGQSAWMAKLDIQSAYRKVPVHPADQPLLGIHWRGVTFCDRALPFGLRSAPLLFTAVADGLSWAMECCGVHNLIHYLDDFFFCSRAESSECEQALRTAVNLCQRLGLPAAPHKVVGPCTTITFLGIEIDSCRWELRLPEDKQTRLMSILQEWKHDKRQSVTKKQLQSLVGLLNYAARIVRPGRPFTRSLIEASKIPQEPDHWVRLNVECRSDISWWQEFLRFWNGRSFYPGRPWAATVYSDASGRWGCGAVCLPVGQWFQVQWPESWYSISIAAKELLPIVVSVAVWGREWAGLRVLSRCDNDAVVACLRSGSAKDPLLAHLLKILALLSALHKIQLVAVHVAGRSNGAADALSRGNSKLFFSLIPQASRAPRTVPAQLLELLWDREAAWTSEDWMQRLDAFLLLDFQEEQRAPMAQQRGGTCSSASGPASTHSQ</sequence>
<dbReference type="CDD" id="cd03714">
    <property type="entry name" value="RT_DIRS1"/>
    <property type="match status" value="1"/>
</dbReference>
<dbReference type="CDD" id="cd09275">
    <property type="entry name" value="RNase_HI_RT_DIRS1"/>
    <property type="match status" value="1"/>
</dbReference>
<dbReference type="InterPro" id="IPR043502">
    <property type="entry name" value="DNA/RNA_pol_sf"/>
</dbReference>
<dbReference type="InterPro" id="IPR000477">
    <property type="entry name" value="RT_dom"/>
</dbReference>
<dbReference type="SUPFAM" id="SSF56672">
    <property type="entry name" value="DNA/RNA polymerases"/>
    <property type="match status" value="1"/>
</dbReference>
<evidence type="ECO:0000313" key="3">
    <source>
        <dbReference type="EnsemblMetazoa" id="Aqu2.1.12260_001"/>
    </source>
</evidence>
<dbReference type="eggNOG" id="KOG0017">
    <property type="taxonomic scope" value="Eukaryota"/>
</dbReference>
<evidence type="ECO:0000256" key="1">
    <source>
        <dbReference type="SAM" id="MobiDB-lite"/>
    </source>
</evidence>
<feature type="domain" description="Reverse transcriptase" evidence="2">
    <location>
        <begin position="76"/>
        <end position="271"/>
    </location>
</feature>
<feature type="compositionally biased region" description="Polar residues" evidence="1">
    <location>
        <begin position="562"/>
        <end position="578"/>
    </location>
</feature>
<protein>
    <recommendedName>
        <fullName evidence="2">Reverse transcriptase domain-containing protein</fullName>
    </recommendedName>
</protein>
<dbReference type="Pfam" id="PF00078">
    <property type="entry name" value="RVT_1"/>
    <property type="match status" value="1"/>
</dbReference>
<evidence type="ECO:0000259" key="2">
    <source>
        <dbReference type="PROSITE" id="PS50878"/>
    </source>
</evidence>
<accession>A0A1X7TD39</accession>
<dbReference type="InParanoid" id="A0A1X7TD39"/>
<dbReference type="OrthoDB" id="6019648at2759"/>
<organism evidence="3">
    <name type="scientific">Amphimedon queenslandica</name>
    <name type="common">Sponge</name>
    <dbReference type="NCBI Taxonomy" id="400682"/>
    <lineage>
        <taxon>Eukaryota</taxon>
        <taxon>Metazoa</taxon>
        <taxon>Porifera</taxon>
        <taxon>Demospongiae</taxon>
        <taxon>Heteroscleromorpha</taxon>
        <taxon>Haplosclerida</taxon>
        <taxon>Niphatidae</taxon>
        <taxon>Amphimedon</taxon>
    </lineage>
</organism>
<feature type="region of interest" description="Disordered" evidence="1">
    <location>
        <begin position="558"/>
        <end position="578"/>
    </location>
</feature>
<proteinExistence type="predicted"/>
<dbReference type="Gene3D" id="3.10.10.10">
    <property type="entry name" value="HIV Type 1 Reverse Transcriptase, subunit A, domain 1"/>
    <property type="match status" value="1"/>
</dbReference>
<name>A0A1X7TD39_AMPQE</name>
<dbReference type="PANTHER" id="PTHR33050">
    <property type="entry name" value="REVERSE TRANSCRIPTASE DOMAIN-CONTAINING PROTEIN"/>
    <property type="match status" value="1"/>
</dbReference>
<dbReference type="PROSITE" id="PS50878">
    <property type="entry name" value="RT_POL"/>
    <property type="match status" value="1"/>
</dbReference>
<dbReference type="InterPro" id="IPR052055">
    <property type="entry name" value="Hepadnavirus_pol/RT"/>
</dbReference>
<dbReference type="PANTHER" id="PTHR33050:SF8">
    <property type="entry name" value="REVERSE TRANSCRIPTASE DOMAIN-CONTAINING PROTEIN"/>
    <property type="match status" value="1"/>
</dbReference>
<dbReference type="EnsemblMetazoa" id="Aqu2.1.12260_001">
    <property type="protein sequence ID" value="Aqu2.1.12260_001"/>
    <property type="gene ID" value="Aqu2.1.12260"/>
</dbReference>